<sequence>MAGVVDAHSATSRPLALMMAVSVDPRLEHAPTADGRFRAVAVNLRHDALPSPPLLDHSASMAADSNPTASTPTSPRAAIAAAPRLLCAHGRGLHRPRRPRLEAAPPAADLPEAAPPAAGPPEATQKLRRSRRHPKPRHPRPIRRCPCRAAAHDSARDLGRSVDARAPSSTLMARTRGVPSDAASLHLEGHSPVDAAPLS</sequence>
<protein>
    <submittedName>
        <fullName evidence="3">Uncharacterized protein LOC109708632</fullName>
    </submittedName>
</protein>
<feature type="compositionally biased region" description="Basic and acidic residues" evidence="1">
    <location>
        <begin position="150"/>
        <end position="163"/>
    </location>
</feature>
<evidence type="ECO:0000313" key="2">
    <source>
        <dbReference type="Proteomes" id="UP000515123"/>
    </source>
</evidence>
<keyword evidence="2" id="KW-1185">Reference proteome</keyword>
<feature type="compositionally biased region" description="Low complexity" evidence="1">
    <location>
        <begin position="62"/>
        <end position="76"/>
    </location>
</feature>
<reference evidence="3" key="2">
    <citation type="submission" date="2025-08" db="UniProtKB">
        <authorList>
            <consortium name="RefSeq"/>
        </authorList>
    </citation>
    <scope>IDENTIFICATION</scope>
    <source>
        <tissue evidence="3">Leaf</tissue>
    </source>
</reference>
<evidence type="ECO:0000313" key="3">
    <source>
        <dbReference type="RefSeq" id="XP_020086028.1"/>
    </source>
</evidence>
<feature type="region of interest" description="Disordered" evidence="1">
    <location>
        <begin position="107"/>
        <end position="199"/>
    </location>
</feature>
<gene>
    <name evidence="3" type="primary">LOC109708632</name>
</gene>
<organism evidence="2 3">
    <name type="scientific">Ananas comosus</name>
    <name type="common">Pineapple</name>
    <name type="synonym">Ananas ananas</name>
    <dbReference type="NCBI Taxonomy" id="4615"/>
    <lineage>
        <taxon>Eukaryota</taxon>
        <taxon>Viridiplantae</taxon>
        <taxon>Streptophyta</taxon>
        <taxon>Embryophyta</taxon>
        <taxon>Tracheophyta</taxon>
        <taxon>Spermatophyta</taxon>
        <taxon>Magnoliopsida</taxon>
        <taxon>Liliopsida</taxon>
        <taxon>Poales</taxon>
        <taxon>Bromeliaceae</taxon>
        <taxon>Bromelioideae</taxon>
        <taxon>Ananas</taxon>
    </lineage>
</organism>
<feature type="region of interest" description="Disordered" evidence="1">
    <location>
        <begin position="51"/>
        <end position="76"/>
    </location>
</feature>
<accession>A0A6P5EXW3</accession>
<dbReference type="AlphaFoldDB" id="A0A6P5EXW3"/>
<dbReference type="GeneID" id="109708632"/>
<dbReference type="RefSeq" id="XP_020086028.1">
    <property type="nucleotide sequence ID" value="XM_020230439.1"/>
</dbReference>
<proteinExistence type="predicted"/>
<dbReference type="Proteomes" id="UP000515123">
    <property type="component" value="Linkage group 4"/>
</dbReference>
<evidence type="ECO:0000256" key="1">
    <source>
        <dbReference type="SAM" id="MobiDB-lite"/>
    </source>
</evidence>
<reference evidence="2" key="1">
    <citation type="journal article" date="2015" name="Nat. Genet.">
        <title>The pineapple genome and the evolution of CAM photosynthesis.</title>
        <authorList>
            <person name="Ming R."/>
            <person name="VanBuren R."/>
            <person name="Wai C.M."/>
            <person name="Tang H."/>
            <person name="Schatz M.C."/>
            <person name="Bowers J.E."/>
            <person name="Lyons E."/>
            <person name="Wang M.L."/>
            <person name="Chen J."/>
            <person name="Biggers E."/>
            <person name="Zhang J."/>
            <person name="Huang L."/>
            <person name="Zhang L."/>
            <person name="Miao W."/>
            <person name="Zhang J."/>
            <person name="Ye Z."/>
            <person name="Miao C."/>
            <person name="Lin Z."/>
            <person name="Wang H."/>
            <person name="Zhou H."/>
            <person name="Yim W.C."/>
            <person name="Priest H.D."/>
            <person name="Zheng C."/>
            <person name="Woodhouse M."/>
            <person name="Edger P.P."/>
            <person name="Guyot R."/>
            <person name="Guo H.B."/>
            <person name="Guo H."/>
            <person name="Zheng G."/>
            <person name="Singh R."/>
            <person name="Sharma A."/>
            <person name="Min X."/>
            <person name="Zheng Y."/>
            <person name="Lee H."/>
            <person name="Gurtowski J."/>
            <person name="Sedlazeck F.J."/>
            <person name="Harkess A."/>
            <person name="McKain M.R."/>
            <person name="Liao Z."/>
            <person name="Fang J."/>
            <person name="Liu J."/>
            <person name="Zhang X."/>
            <person name="Zhang Q."/>
            <person name="Hu W."/>
            <person name="Qin Y."/>
            <person name="Wang K."/>
            <person name="Chen L.Y."/>
            <person name="Shirley N."/>
            <person name="Lin Y.R."/>
            <person name="Liu L.Y."/>
            <person name="Hernandez A.G."/>
            <person name="Wright C.L."/>
            <person name="Bulone V."/>
            <person name="Tuskan G.A."/>
            <person name="Heath K."/>
            <person name="Zee F."/>
            <person name="Moore P.H."/>
            <person name="Sunkar R."/>
            <person name="Leebens-Mack J.H."/>
            <person name="Mockler T."/>
            <person name="Bennetzen J.L."/>
            <person name="Freeling M."/>
            <person name="Sankoff D."/>
            <person name="Paterson A.H."/>
            <person name="Zhu X."/>
            <person name="Yang X."/>
            <person name="Smith J.A."/>
            <person name="Cushman J.C."/>
            <person name="Paull R.E."/>
            <person name="Yu Q."/>
        </authorList>
    </citation>
    <scope>NUCLEOTIDE SEQUENCE [LARGE SCALE GENOMIC DNA]</scope>
    <source>
        <strain evidence="2">cv. F153</strain>
    </source>
</reference>
<name>A0A6P5EXW3_ANACO</name>
<feature type="compositionally biased region" description="Basic residues" evidence="1">
    <location>
        <begin position="126"/>
        <end position="146"/>
    </location>
</feature>